<proteinExistence type="predicted"/>
<evidence type="ECO:0000313" key="1">
    <source>
        <dbReference type="EMBL" id="PDY39230.1"/>
    </source>
</evidence>
<accession>A0A2A7BPF3</accession>
<gene>
    <name evidence="1" type="ORF">COO17_19650</name>
</gene>
<dbReference type="Proteomes" id="UP000220111">
    <property type="component" value="Unassembled WGS sequence"/>
</dbReference>
<comment type="caution">
    <text evidence="1">The sequence shown here is derived from an EMBL/GenBank/DDBJ whole genome shotgun (WGS) entry which is preliminary data.</text>
</comment>
<dbReference type="AlphaFoldDB" id="A0A2A7BPF3"/>
<dbReference type="EMBL" id="NVPQ01000059">
    <property type="protein sequence ID" value="PDY39230.1"/>
    <property type="molecule type" value="Genomic_DNA"/>
</dbReference>
<name>A0A2A7BPF3_9BACI</name>
<protein>
    <submittedName>
        <fullName evidence="1">Uncharacterized protein</fullName>
    </submittedName>
</protein>
<dbReference type="RefSeq" id="WP_097815694.1">
    <property type="nucleotide sequence ID" value="NZ_NVPQ01000059.1"/>
</dbReference>
<organism evidence="1 2">
    <name type="scientific">Bacillus wiedmannii</name>
    <dbReference type="NCBI Taxonomy" id="1890302"/>
    <lineage>
        <taxon>Bacteria</taxon>
        <taxon>Bacillati</taxon>
        <taxon>Bacillota</taxon>
        <taxon>Bacilli</taxon>
        <taxon>Bacillales</taxon>
        <taxon>Bacillaceae</taxon>
        <taxon>Bacillus</taxon>
        <taxon>Bacillus cereus group</taxon>
    </lineage>
</organism>
<evidence type="ECO:0000313" key="2">
    <source>
        <dbReference type="Proteomes" id="UP000220111"/>
    </source>
</evidence>
<sequence length="122" mass="14251">MKNKILICRIDPIIEEEIDFLINKQKVTGFNTSPQEVIVNKEYEAEIDIFVNDALTIEEQIEDKFKKIENITNGGYILFGKLLKDNILDVGFFITGDLFEDYKYLEGQYVCLQVDRLQESFD</sequence>
<reference evidence="1 2" key="1">
    <citation type="submission" date="2017-09" db="EMBL/GenBank/DDBJ databases">
        <title>Large-scale bioinformatics analysis of Bacillus genomes uncovers conserved roles of natural products in bacterial physiology.</title>
        <authorList>
            <consortium name="Agbiome Team Llc"/>
            <person name="Bleich R.M."/>
            <person name="Grubbs K.J."/>
            <person name="Santa Maria K.C."/>
            <person name="Allen S.E."/>
            <person name="Farag S."/>
            <person name="Shank E.A."/>
            <person name="Bowers A."/>
        </authorList>
    </citation>
    <scope>NUCLEOTIDE SEQUENCE [LARGE SCALE GENOMIC DNA]</scope>
    <source>
        <strain evidence="1 2">AFS098222</strain>
    </source>
</reference>